<dbReference type="PROSITE" id="PS00583">
    <property type="entry name" value="PFKB_KINASES_1"/>
    <property type="match status" value="1"/>
</dbReference>
<name>A0A4P2QUW1_SORCE</name>
<evidence type="ECO:0000313" key="16">
    <source>
        <dbReference type="Proteomes" id="UP000295497"/>
    </source>
</evidence>
<dbReference type="InterPro" id="IPR011914">
    <property type="entry name" value="RfaE_dom_II"/>
</dbReference>
<dbReference type="GO" id="GO:0005829">
    <property type="term" value="C:cytosol"/>
    <property type="evidence" value="ECO:0007669"/>
    <property type="project" value="TreeGrafter"/>
</dbReference>
<dbReference type="EMBL" id="CP012672">
    <property type="protein sequence ID" value="AUX34189.1"/>
    <property type="molecule type" value="Genomic_DNA"/>
</dbReference>
<dbReference type="HAMAP" id="MF_01603">
    <property type="entry name" value="HldE"/>
    <property type="match status" value="1"/>
</dbReference>
<evidence type="ECO:0000256" key="7">
    <source>
        <dbReference type="ARBA" id="ARBA00022777"/>
    </source>
</evidence>
<dbReference type="InterPro" id="IPR002173">
    <property type="entry name" value="Carboh/pur_kinase_PfkB_CS"/>
</dbReference>
<keyword evidence="10 12" id="KW-0119">Carbohydrate metabolism</keyword>
<comment type="pathway">
    <text evidence="12">Nucleotide-sugar biosynthesis; ADP-L-glycero-beta-D-manno-heptose biosynthesis; ADP-L-glycero-beta-D-manno-heptose from D-glycero-beta-D-manno-heptose 7-phosphate: step 3/4.</text>
</comment>
<gene>
    <name evidence="15" type="primary">rfaE</name>
    <name evidence="12" type="synonym">hldE</name>
    <name evidence="15" type="ORF">SOCE836_063580</name>
</gene>
<evidence type="ECO:0000256" key="10">
    <source>
        <dbReference type="ARBA" id="ARBA00023277"/>
    </source>
</evidence>
<evidence type="ECO:0000256" key="2">
    <source>
        <dbReference type="ARBA" id="ARBA00003753"/>
    </source>
</evidence>
<evidence type="ECO:0000256" key="11">
    <source>
        <dbReference type="ARBA" id="ARBA00047428"/>
    </source>
</evidence>
<dbReference type="InterPro" id="IPR011913">
    <property type="entry name" value="RfaE_dom_I"/>
</dbReference>
<evidence type="ECO:0000256" key="4">
    <source>
        <dbReference type="ARBA" id="ARBA00022679"/>
    </source>
</evidence>
<keyword evidence="5 12" id="KW-0548">Nucleotidyltransferase</keyword>
<comment type="similarity">
    <text evidence="12">In the C-terminal section; belongs to the cytidylyltransferase family.</text>
</comment>
<feature type="active site" evidence="12">
    <location>
        <position position="290"/>
    </location>
</feature>
<dbReference type="Pfam" id="PF01467">
    <property type="entry name" value="CTP_transf_like"/>
    <property type="match status" value="1"/>
</dbReference>
<dbReference type="SUPFAM" id="SSF53613">
    <property type="entry name" value="Ribokinase-like"/>
    <property type="match status" value="1"/>
</dbReference>
<sequence length="500" mass="53013">MIERLRGRLSRGDSPRFWVIGDVMLDRYYMGSVDRVSPEAPVPVMLLDRIEDKLGGAGNVAQNILALGGRVALAGRVGADEPAERLRALLARAGVLASGLAEDPSAVTTVKLRVLAGAQQLVRIDHERPEPPGSGMLDALLDGLARDLPQPDFVLLSDYAKGVVTSELIERLRRLLPAVPIAVDPKARDYSKYRGADLVTPNEHEAALAAGISVRDDASLLAAAERLSALVPGAAVLITRGPRGMSLLLPPEAARRSAGGAAEPPATSDRRLLDAPAHARRVFDVTGAGDTALAALAVSWVSGLSWAERLHVANIAAGIKVGKIGAVPVFLSELLAALAQGACGAKLIERRLLEGLRRSATANGQRLVFTNGCFDVLHVGHLTLLEHARRMGDLLLVGINSDASVRRLKGASRPVHPAAERAALLSGFSCVDFVTIFDEDTPREAILACRPDVLVKGGDYSEATIVGAREVRGWGGQVEVVPLVADRSSTRLIERGPEER</sequence>
<feature type="region of interest" description="Cytidylyltransferase" evidence="12">
    <location>
        <begin position="369"/>
        <end position="500"/>
    </location>
</feature>
<comment type="pathway">
    <text evidence="3">Bacterial outer membrane biogenesis; LPS core biosynthesis.</text>
</comment>
<evidence type="ECO:0000256" key="3">
    <source>
        <dbReference type="ARBA" id="ARBA00004713"/>
    </source>
</evidence>
<dbReference type="GO" id="GO:0005524">
    <property type="term" value="F:ATP binding"/>
    <property type="evidence" value="ECO:0007669"/>
    <property type="project" value="UniProtKB-UniRule"/>
</dbReference>
<dbReference type="InterPro" id="IPR011611">
    <property type="entry name" value="PfkB_dom"/>
</dbReference>
<dbReference type="InterPro" id="IPR014729">
    <property type="entry name" value="Rossmann-like_a/b/a_fold"/>
</dbReference>
<dbReference type="UniPathway" id="UPA00356">
    <property type="reaction ID" value="UER00437"/>
</dbReference>
<dbReference type="GO" id="GO:0016773">
    <property type="term" value="F:phosphotransferase activity, alcohol group as acceptor"/>
    <property type="evidence" value="ECO:0007669"/>
    <property type="project" value="InterPro"/>
</dbReference>
<comment type="function">
    <text evidence="1 12">Catalyzes the phosphorylation of D-glycero-D-manno-heptose 7-phosphate at the C-1 position to selectively form D-glycero-beta-D-manno-heptose-1,7-bisphosphate.</text>
</comment>
<dbReference type="InterPro" id="IPR029056">
    <property type="entry name" value="Ribokinase-like"/>
</dbReference>
<comment type="pathway">
    <text evidence="12">Nucleotide-sugar biosynthesis; ADP-L-glycero-beta-D-manno-heptose biosynthesis; ADP-L-glycero-beta-D-manno-heptose from D-glycero-beta-D-manno-heptose 7-phosphate: step 1/4.</text>
</comment>
<evidence type="ECO:0000313" key="15">
    <source>
        <dbReference type="EMBL" id="AUX34189.1"/>
    </source>
</evidence>
<keyword evidence="7 12" id="KW-0418">Kinase</keyword>
<dbReference type="Proteomes" id="UP000295497">
    <property type="component" value="Chromosome"/>
</dbReference>
<dbReference type="PROSITE" id="PS00584">
    <property type="entry name" value="PFKB_KINASES_2"/>
    <property type="match status" value="1"/>
</dbReference>
<feature type="region of interest" description="Ribokinase" evidence="12">
    <location>
        <begin position="1"/>
        <end position="345"/>
    </location>
</feature>
<dbReference type="SUPFAM" id="SSF52374">
    <property type="entry name" value="Nucleotidylyl transferase"/>
    <property type="match status" value="1"/>
</dbReference>
<dbReference type="InterPro" id="IPR004821">
    <property type="entry name" value="Cyt_trans-like"/>
</dbReference>
<feature type="binding site" evidence="12">
    <location>
        <begin position="202"/>
        <end position="205"/>
    </location>
    <ligand>
        <name>ATP</name>
        <dbReference type="ChEBI" id="CHEBI:30616"/>
    </ligand>
</feature>
<dbReference type="EC" id="2.7.7.70" evidence="12"/>
<protein>
    <recommendedName>
        <fullName evidence="12">Bifunctional protein HldE</fullName>
    </recommendedName>
    <domain>
        <recommendedName>
            <fullName evidence="12">D-beta-D-heptose 7-phosphate kinase</fullName>
            <ecNumber evidence="12">2.7.1.167</ecNumber>
        </recommendedName>
        <alternativeName>
            <fullName evidence="12">D-beta-D-heptose 7-phosphotransferase</fullName>
        </alternativeName>
        <alternativeName>
            <fullName evidence="12">D-glycero-beta-D-manno-heptose-7-phosphate kinase</fullName>
        </alternativeName>
    </domain>
    <domain>
        <recommendedName>
            <fullName evidence="12">D-beta-D-heptose 1-phosphate adenylyltransferase</fullName>
            <ecNumber evidence="12">2.7.7.70</ecNumber>
        </recommendedName>
        <alternativeName>
            <fullName evidence="12">D-glycero-beta-D-manno-heptose 1-phosphate adenylyltransferase</fullName>
        </alternativeName>
    </domain>
</protein>
<comment type="catalytic activity">
    <reaction evidence="12">
        <text>D-glycero-beta-D-manno-heptose 7-phosphate + ATP = D-glycero-beta-D-manno-heptose 1,7-bisphosphate + ADP + H(+)</text>
        <dbReference type="Rhea" id="RHEA:27473"/>
        <dbReference type="ChEBI" id="CHEBI:15378"/>
        <dbReference type="ChEBI" id="CHEBI:30616"/>
        <dbReference type="ChEBI" id="CHEBI:60204"/>
        <dbReference type="ChEBI" id="CHEBI:60208"/>
        <dbReference type="ChEBI" id="CHEBI:456216"/>
        <dbReference type="EC" id="2.7.1.167"/>
    </reaction>
</comment>
<dbReference type="UniPathway" id="UPA00958"/>
<dbReference type="GO" id="GO:0033786">
    <property type="term" value="F:heptose-1-phosphate adenylyltransferase activity"/>
    <property type="evidence" value="ECO:0007669"/>
    <property type="project" value="UniProtKB-UniRule"/>
</dbReference>
<dbReference type="CDD" id="cd01172">
    <property type="entry name" value="RfaE_like"/>
    <property type="match status" value="1"/>
</dbReference>
<evidence type="ECO:0000256" key="6">
    <source>
        <dbReference type="ARBA" id="ARBA00022741"/>
    </source>
</evidence>
<comment type="catalytic activity">
    <reaction evidence="11 12">
        <text>D-glycero-beta-D-manno-heptose 1-phosphate + ATP + H(+) = ADP-D-glycero-beta-D-manno-heptose + diphosphate</text>
        <dbReference type="Rhea" id="RHEA:27465"/>
        <dbReference type="ChEBI" id="CHEBI:15378"/>
        <dbReference type="ChEBI" id="CHEBI:30616"/>
        <dbReference type="ChEBI" id="CHEBI:33019"/>
        <dbReference type="ChEBI" id="CHEBI:59967"/>
        <dbReference type="ChEBI" id="CHEBI:61593"/>
        <dbReference type="EC" id="2.7.7.70"/>
    </reaction>
</comment>
<dbReference type="EC" id="2.7.1.167" evidence="12"/>
<feature type="domain" description="Carbohydrate kinase PfkB" evidence="13">
    <location>
        <begin position="19"/>
        <end position="327"/>
    </location>
</feature>
<dbReference type="GO" id="GO:0097171">
    <property type="term" value="P:ADP-L-glycero-beta-D-manno-heptose biosynthetic process"/>
    <property type="evidence" value="ECO:0007669"/>
    <property type="project" value="UniProtKB-UniPathway"/>
</dbReference>
<keyword evidence="6 12" id="KW-0547">Nucleotide-binding</keyword>
<keyword evidence="9 12" id="KW-0511">Multifunctional enzyme</keyword>
<dbReference type="Pfam" id="PF00294">
    <property type="entry name" value="PfkB"/>
    <property type="match status" value="1"/>
</dbReference>
<dbReference type="AlphaFoldDB" id="A0A4P2QUW1"/>
<evidence type="ECO:0000256" key="12">
    <source>
        <dbReference type="HAMAP-Rule" id="MF_01603"/>
    </source>
</evidence>
<comment type="similarity">
    <text evidence="12">In the N-terminal section; belongs to the carbohydrate kinase PfkB family.</text>
</comment>
<evidence type="ECO:0000256" key="8">
    <source>
        <dbReference type="ARBA" id="ARBA00022840"/>
    </source>
</evidence>
<dbReference type="NCBIfam" id="TIGR00125">
    <property type="entry name" value="cyt_tran_rel"/>
    <property type="match status" value="1"/>
</dbReference>
<comment type="subunit">
    <text evidence="12">Homodimer.</text>
</comment>
<dbReference type="RefSeq" id="WP_129577434.1">
    <property type="nucleotide sequence ID" value="NZ_CP012672.1"/>
</dbReference>
<keyword evidence="8 12" id="KW-0067">ATP-binding</keyword>
<reference evidence="15 16" key="1">
    <citation type="submission" date="2015-09" db="EMBL/GenBank/DDBJ databases">
        <title>Sorangium comparison.</title>
        <authorList>
            <person name="Zaburannyi N."/>
            <person name="Bunk B."/>
            <person name="Overmann J."/>
            <person name="Mueller R."/>
        </authorList>
    </citation>
    <scope>NUCLEOTIDE SEQUENCE [LARGE SCALE GENOMIC DNA]</scope>
    <source>
        <strain evidence="15 16">So ce836</strain>
    </source>
</reference>
<keyword evidence="4 12" id="KW-0808">Transferase</keyword>
<dbReference type="GO" id="GO:0033785">
    <property type="term" value="F:heptose 7-phosphate kinase activity"/>
    <property type="evidence" value="ECO:0007669"/>
    <property type="project" value="UniProtKB-UniRule"/>
</dbReference>
<organism evidence="15 16">
    <name type="scientific">Sorangium cellulosum</name>
    <name type="common">Polyangium cellulosum</name>
    <dbReference type="NCBI Taxonomy" id="56"/>
    <lineage>
        <taxon>Bacteria</taxon>
        <taxon>Pseudomonadati</taxon>
        <taxon>Myxococcota</taxon>
        <taxon>Polyangia</taxon>
        <taxon>Polyangiales</taxon>
        <taxon>Polyangiaceae</taxon>
        <taxon>Sorangium</taxon>
    </lineage>
</organism>
<accession>A0A4P2QUW1</accession>
<evidence type="ECO:0000259" key="13">
    <source>
        <dbReference type="Pfam" id="PF00294"/>
    </source>
</evidence>
<evidence type="ECO:0000259" key="14">
    <source>
        <dbReference type="Pfam" id="PF01467"/>
    </source>
</evidence>
<dbReference type="Gene3D" id="3.40.1190.20">
    <property type="match status" value="1"/>
</dbReference>
<comment type="function">
    <text evidence="2 12">Catalyzes the ADP transfer from ATP to D-glycero-beta-D-manno-heptose 1-phosphate, yielding ADP-D-glycero-beta-D-manno-heptose.</text>
</comment>
<dbReference type="PANTHER" id="PTHR46969">
    <property type="entry name" value="BIFUNCTIONAL PROTEIN HLDE"/>
    <property type="match status" value="1"/>
</dbReference>
<evidence type="ECO:0000256" key="9">
    <source>
        <dbReference type="ARBA" id="ARBA00023268"/>
    </source>
</evidence>
<dbReference type="NCBIfam" id="TIGR02199">
    <property type="entry name" value="rfaE_dom_II"/>
    <property type="match status" value="1"/>
</dbReference>
<dbReference type="InterPro" id="IPR023030">
    <property type="entry name" value="Bifunc_HldE"/>
</dbReference>
<evidence type="ECO:0000256" key="5">
    <source>
        <dbReference type="ARBA" id="ARBA00022695"/>
    </source>
</evidence>
<dbReference type="Gene3D" id="3.40.50.620">
    <property type="entry name" value="HUPs"/>
    <property type="match status" value="1"/>
</dbReference>
<dbReference type="GO" id="GO:0009244">
    <property type="term" value="P:lipopolysaccharide core region biosynthetic process"/>
    <property type="evidence" value="ECO:0007669"/>
    <property type="project" value="UniProtKB-UniPathway"/>
</dbReference>
<dbReference type="PANTHER" id="PTHR46969:SF1">
    <property type="entry name" value="BIFUNCTIONAL PROTEIN HLDE"/>
    <property type="match status" value="1"/>
</dbReference>
<evidence type="ECO:0000256" key="1">
    <source>
        <dbReference type="ARBA" id="ARBA00002319"/>
    </source>
</evidence>
<feature type="domain" description="Cytidyltransferase-like" evidence="14">
    <location>
        <begin position="369"/>
        <end position="466"/>
    </location>
</feature>
<proteinExistence type="inferred from homology"/>